<sequence length="149" mass="16501">MFFKALLYIGLLQALPTYCFPAPNGIQQAPMRKSFNQAQLHHRLMKRMEEGNAAGKASATIPSTLQYSEANNRASMNSGTSGFIKQKLDQGKEKIKEWREKRRSGKARSKQTKGSKNKGNGGADSGTGYSRQYSRNSSEPGSDFDEMAE</sequence>
<feature type="region of interest" description="Disordered" evidence="1">
    <location>
        <begin position="70"/>
        <end position="149"/>
    </location>
</feature>
<protein>
    <submittedName>
        <fullName evidence="3">Uncharacterized protein</fullName>
    </submittedName>
</protein>
<evidence type="ECO:0000256" key="1">
    <source>
        <dbReference type="SAM" id="MobiDB-lite"/>
    </source>
</evidence>
<comment type="caution">
    <text evidence="3">The sequence shown here is derived from an EMBL/GenBank/DDBJ whole genome shotgun (WGS) entry which is preliminary data.</text>
</comment>
<dbReference type="EMBL" id="VSWC01000029">
    <property type="protein sequence ID" value="KAA1107251.1"/>
    <property type="molecule type" value="Genomic_DNA"/>
</dbReference>
<feature type="compositionally biased region" description="Polar residues" evidence="1">
    <location>
        <begin position="70"/>
        <end position="83"/>
    </location>
</feature>
<feature type="compositionally biased region" description="Polar residues" evidence="1">
    <location>
        <begin position="127"/>
        <end position="140"/>
    </location>
</feature>
<feature type="compositionally biased region" description="Basic and acidic residues" evidence="1">
    <location>
        <begin position="86"/>
        <end position="100"/>
    </location>
</feature>
<feature type="signal peptide" evidence="2">
    <location>
        <begin position="1"/>
        <end position="21"/>
    </location>
</feature>
<name>A0A5B0Q1Z3_PUCGR</name>
<organism evidence="3 5">
    <name type="scientific">Puccinia graminis f. sp. tritici</name>
    <dbReference type="NCBI Taxonomy" id="56615"/>
    <lineage>
        <taxon>Eukaryota</taxon>
        <taxon>Fungi</taxon>
        <taxon>Dikarya</taxon>
        <taxon>Basidiomycota</taxon>
        <taxon>Pucciniomycotina</taxon>
        <taxon>Pucciniomycetes</taxon>
        <taxon>Pucciniales</taxon>
        <taxon>Pucciniaceae</taxon>
        <taxon>Puccinia</taxon>
    </lineage>
</organism>
<reference evidence="5 6" key="1">
    <citation type="submission" date="2019-05" db="EMBL/GenBank/DDBJ databases">
        <title>Emergence of the Ug99 lineage of the wheat stem rust pathogen through somatic hybridization.</title>
        <authorList>
            <person name="Li F."/>
            <person name="Upadhyaya N.M."/>
            <person name="Sperschneider J."/>
            <person name="Matny O."/>
            <person name="Nguyen-Phuc H."/>
            <person name="Mago R."/>
            <person name="Raley C."/>
            <person name="Miller M.E."/>
            <person name="Silverstein K.A.T."/>
            <person name="Henningsen E."/>
            <person name="Hirsch C.D."/>
            <person name="Visser B."/>
            <person name="Pretorius Z.A."/>
            <person name="Steffenson B.J."/>
            <person name="Schwessinger B."/>
            <person name="Dodds P.N."/>
            <person name="Figueroa M."/>
        </authorList>
    </citation>
    <scope>NUCLEOTIDE SEQUENCE [LARGE SCALE GENOMIC DNA]</scope>
    <source>
        <strain evidence="3">21-0</strain>
        <strain evidence="4 6">Ug99</strain>
    </source>
</reference>
<dbReference type="EMBL" id="VDEP01000203">
    <property type="protein sequence ID" value="KAA1124936.1"/>
    <property type="molecule type" value="Genomic_DNA"/>
</dbReference>
<feature type="chain" id="PRO_5036137943" evidence="2">
    <location>
        <begin position="22"/>
        <end position="149"/>
    </location>
</feature>
<evidence type="ECO:0000313" key="5">
    <source>
        <dbReference type="Proteomes" id="UP000324748"/>
    </source>
</evidence>
<evidence type="ECO:0000256" key="2">
    <source>
        <dbReference type="SAM" id="SignalP"/>
    </source>
</evidence>
<proteinExistence type="predicted"/>
<keyword evidence="2" id="KW-0732">Signal</keyword>
<dbReference type="AlphaFoldDB" id="A0A5B0Q1Z3"/>
<accession>A0A5B0Q1Z3</accession>
<feature type="compositionally biased region" description="Basic residues" evidence="1">
    <location>
        <begin position="101"/>
        <end position="116"/>
    </location>
</feature>
<evidence type="ECO:0000313" key="3">
    <source>
        <dbReference type="EMBL" id="KAA1107251.1"/>
    </source>
</evidence>
<gene>
    <name evidence="3" type="ORF">PGT21_007867</name>
    <name evidence="4" type="ORF">PGTUg99_036948</name>
</gene>
<evidence type="ECO:0000313" key="6">
    <source>
        <dbReference type="Proteomes" id="UP000325313"/>
    </source>
</evidence>
<evidence type="ECO:0000313" key="4">
    <source>
        <dbReference type="EMBL" id="KAA1124936.1"/>
    </source>
</evidence>
<dbReference type="OrthoDB" id="10348837at2759"/>
<keyword evidence="5" id="KW-1185">Reference proteome</keyword>
<dbReference type="Proteomes" id="UP000324748">
    <property type="component" value="Unassembled WGS sequence"/>
</dbReference>
<dbReference type="Proteomes" id="UP000325313">
    <property type="component" value="Unassembled WGS sequence"/>
</dbReference>